<evidence type="ECO:0000313" key="1">
    <source>
        <dbReference type="EMBL" id="GAG13721.1"/>
    </source>
</evidence>
<sequence length="44" mass="4892">MTEDPDAMRELEELGLFSTPVTVINDEVVVGFDRAKLEELLGLV</sequence>
<comment type="caution">
    <text evidence="1">The sequence shown here is derived from an EMBL/GenBank/DDBJ whole genome shotgun (WGS) entry which is preliminary data.</text>
</comment>
<proteinExistence type="predicted"/>
<protein>
    <recommendedName>
        <fullName evidence="2">Glutaredoxin domain-containing protein</fullName>
    </recommendedName>
</protein>
<accession>X0WLY5</accession>
<reference evidence="1" key="1">
    <citation type="journal article" date="2014" name="Front. Microbiol.">
        <title>High frequency of phylogenetically diverse reductive dehalogenase-homologous genes in deep subseafloor sedimentary metagenomes.</title>
        <authorList>
            <person name="Kawai M."/>
            <person name="Futagami T."/>
            <person name="Toyoda A."/>
            <person name="Takaki Y."/>
            <person name="Nishi S."/>
            <person name="Hori S."/>
            <person name="Arai W."/>
            <person name="Tsubouchi T."/>
            <person name="Morono Y."/>
            <person name="Uchiyama I."/>
            <person name="Ito T."/>
            <person name="Fujiyama A."/>
            <person name="Inagaki F."/>
            <person name="Takami H."/>
        </authorList>
    </citation>
    <scope>NUCLEOTIDE SEQUENCE</scope>
    <source>
        <strain evidence="1">Expedition CK06-06</strain>
    </source>
</reference>
<name>X0WLY5_9ZZZZ</name>
<dbReference type="Gene3D" id="3.40.30.10">
    <property type="entry name" value="Glutaredoxin"/>
    <property type="match status" value="1"/>
</dbReference>
<dbReference type="AlphaFoldDB" id="X0WLY5"/>
<evidence type="ECO:0008006" key="2">
    <source>
        <dbReference type="Google" id="ProtNLM"/>
    </source>
</evidence>
<dbReference type="EMBL" id="BARS01023745">
    <property type="protein sequence ID" value="GAG13721.1"/>
    <property type="molecule type" value="Genomic_DNA"/>
</dbReference>
<gene>
    <name evidence="1" type="ORF">S01H1_37787</name>
</gene>
<dbReference type="SUPFAM" id="SSF52833">
    <property type="entry name" value="Thioredoxin-like"/>
    <property type="match status" value="1"/>
</dbReference>
<organism evidence="1">
    <name type="scientific">marine sediment metagenome</name>
    <dbReference type="NCBI Taxonomy" id="412755"/>
    <lineage>
        <taxon>unclassified sequences</taxon>
        <taxon>metagenomes</taxon>
        <taxon>ecological metagenomes</taxon>
    </lineage>
</organism>
<dbReference type="InterPro" id="IPR036249">
    <property type="entry name" value="Thioredoxin-like_sf"/>
</dbReference>